<feature type="region of interest" description="Disordered" evidence="2">
    <location>
        <begin position="116"/>
        <end position="135"/>
    </location>
</feature>
<organism evidence="4 5">
    <name type="scientific">Meganyctiphanes norvegica</name>
    <name type="common">Northern krill</name>
    <name type="synonym">Thysanopoda norvegica</name>
    <dbReference type="NCBI Taxonomy" id="48144"/>
    <lineage>
        <taxon>Eukaryota</taxon>
        <taxon>Metazoa</taxon>
        <taxon>Ecdysozoa</taxon>
        <taxon>Arthropoda</taxon>
        <taxon>Crustacea</taxon>
        <taxon>Multicrustacea</taxon>
        <taxon>Malacostraca</taxon>
        <taxon>Eumalacostraca</taxon>
        <taxon>Eucarida</taxon>
        <taxon>Euphausiacea</taxon>
        <taxon>Euphausiidae</taxon>
        <taxon>Meganyctiphanes</taxon>
    </lineage>
</organism>
<dbReference type="InterPro" id="IPR001849">
    <property type="entry name" value="PH_domain"/>
</dbReference>
<comment type="caution">
    <text evidence="4">The sequence shown here is derived from an EMBL/GenBank/DDBJ whole genome shotgun (WGS) entry which is preliminary data.</text>
</comment>
<protein>
    <recommendedName>
        <fullName evidence="3">PH domain-containing protein</fullName>
    </recommendedName>
</protein>
<evidence type="ECO:0000313" key="5">
    <source>
        <dbReference type="Proteomes" id="UP001497623"/>
    </source>
</evidence>
<evidence type="ECO:0000256" key="2">
    <source>
        <dbReference type="SAM" id="MobiDB-lite"/>
    </source>
</evidence>
<feature type="non-terminal residue" evidence="4">
    <location>
        <position position="1"/>
    </location>
</feature>
<feature type="domain" description="PH" evidence="3">
    <location>
        <begin position="401"/>
        <end position="494"/>
    </location>
</feature>
<reference evidence="4 5" key="1">
    <citation type="submission" date="2024-05" db="EMBL/GenBank/DDBJ databases">
        <authorList>
            <person name="Wallberg A."/>
        </authorList>
    </citation>
    <scope>NUCLEOTIDE SEQUENCE [LARGE SCALE GENOMIC DNA]</scope>
</reference>
<dbReference type="EMBL" id="CAXKWB010006906">
    <property type="protein sequence ID" value="CAL4084930.1"/>
    <property type="molecule type" value="Genomic_DNA"/>
</dbReference>
<accession>A0AAV2QIH6</accession>
<feature type="coiled-coil region" evidence="1">
    <location>
        <begin position="183"/>
        <end position="210"/>
    </location>
</feature>
<proteinExistence type="predicted"/>
<evidence type="ECO:0000313" key="4">
    <source>
        <dbReference type="EMBL" id="CAL4084930.1"/>
    </source>
</evidence>
<name>A0AAV2QIH6_MEGNR</name>
<dbReference type="InterPro" id="IPR035899">
    <property type="entry name" value="DBL_dom_sf"/>
</dbReference>
<dbReference type="Gene3D" id="1.20.900.10">
    <property type="entry name" value="Dbl homology (DH) domain"/>
    <property type="match status" value="1"/>
</dbReference>
<dbReference type="PROSITE" id="PS50003">
    <property type="entry name" value="PH_DOMAIN"/>
    <property type="match status" value="1"/>
</dbReference>
<dbReference type="AlphaFoldDB" id="A0AAV2QIH6"/>
<dbReference type="SUPFAM" id="SSF48065">
    <property type="entry name" value="DBL homology domain (DH-domain)"/>
    <property type="match status" value="1"/>
</dbReference>
<gene>
    <name evidence="4" type="ORF">MNOR_LOCUS12563</name>
</gene>
<evidence type="ECO:0000256" key="1">
    <source>
        <dbReference type="SAM" id="Coils"/>
    </source>
</evidence>
<dbReference type="SUPFAM" id="SSF50729">
    <property type="entry name" value="PH domain-like"/>
    <property type="match status" value="1"/>
</dbReference>
<evidence type="ECO:0000259" key="3">
    <source>
        <dbReference type="PROSITE" id="PS50003"/>
    </source>
</evidence>
<dbReference type="Proteomes" id="UP001497623">
    <property type="component" value="Unassembled WGS sequence"/>
</dbReference>
<keyword evidence="1" id="KW-0175">Coiled coil</keyword>
<sequence length="506" mass="58022">SLICTELSNMKLEVSPQSLGAVDIAQQNQSCSVIVHPEYLRIFVGCNELVSLYLPQLACVWTVPRKPGCVVLVGKAKHCSLRVTPNNRVAVIFDTPTTCDFQTLLGVIQSTSKQRRSLGSLSTDNSKKYPSSPPILPDTPSLLVKSLSLLTLETSFRQCQSTSQKYIQELELSDTSTTGYLDMSTKVQMKKELQNTLKDYNNRKKISNSSEIDIESLPNSSSENLNCSNNRDSVFNEPFTTDLLNIIEKEDTYINQLKDLMQICDLPNLVAKSIKKIYIFHRDTLKRLFQEVHTIHELGEVFVKNREEFHVYGDFMWVHDYVIELHSESALKYTQELMIPVMQIRMYQTLISQLSESLSSVNLEGASFHLRQCIIPSKISDGSIILNTIDNLPLPSNFCGKLLMQGKLKVRNNSLMSLKEEYFMLLTESLLIFVNYKEVPLVCHRSMRIDMIKMQPHNSDLELICEFRNQFYIFTTRSKYDSSKWMAAFNRSFEYNKVNKKSQLKE</sequence>
<keyword evidence="5" id="KW-1185">Reference proteome</keyword>